<accession>A0A372LVA7</accession>
<keyword evidence="3" id="KW-1185">Reference proteome</keyword>
<dbReference type="InterPro" id="IPR050266">
    <property type="entry name" value="AB_hydrolase_sf"/>
</dbReference>
<dbReference type="OrthoDB" id="9776853at2"/>
<evidence type="ECO:0000313" key="2">
    <source>
        <dbReference type="EMBL" id="RFU71504.1"/>
    </source>
</evidence>
<dbReference type="InterPro" id="IPR029058">
    <property type="entry name" value="AB_hydrolase_fold"/>
</dbReference>
<protein>
    <submittedName>
        <fullName evidence="2">Alpha/beta hydrolase</fullName>
    </submittedName>
</protein>
<keyword evidence="2" id="KW-0378">Hydrolase</keyword>
<dbReference type="Proteomes" id="UP000264541">
    <property type="component" value="Unassembled WGS sequence"/>
</dbReference>
<evidence type="ECO:0000259" key="1">
    <source>
        <dbReference type="Pfam" id="PF12697"/>
    </source>
</evidence>
<dbReference type="AlphaFoldDB" id="A0A372LVA7"/>
<name>A0A372LVA7_9BACI</name>
<dbReference type="EMBL" id="QVTE01000003">
    <property type="protein sequence ID" value="RFU71504.1"/>
    <property type="molecule type" value="Genomic_DNA"/>
</dbReference>
<evidence type="ECO:0000313" key="3">
    <source>
        <dbReference type="Proteomes" id="UP000264541"/>
    </source>
</evidence>
<gene>
    <name evidence="2" type="ORF">D0469_01305</name>
</gene>
<dbReference type="PANTHER" id="PTHR43798">
    <property type="entry name" value="MONOACYLGLYCEROL LIPASE"/>
    <property type="match status" value="1"/>
</dbReference>
<dbReference type="GO" id="GO:0016787">
    <property type="term" value="F:hydrolase activity"/>
    <property type="evidence" value="ECO:0007669"/>
    <property type="project" value="UniProtKB-KW"/>
</dbReference>
<dbReference type="RefSeq" id="WP_117324855.1">
    <property type="nucleotide sequence ID" value="NZ_QVTE01000003.1"/>
</dbReference>
<dbReference type="InterPro" id="IPR000073">
    <property type="entry name" value="AB_hydrolase_1"/>
</dbReference>
<organism evidence="2 3">
    <name type="scientific">Peribacillus saganii</name>
    <dbReference type="NCBI Taxonomy" id="2303992"/>
    <lineage>
        <taxon>Bacteria</taxon>
        <taxon>Bacillati</taxon>
        <taxon>Bacillota</taxon>
        <taxon>Bacilli</taxon>
        <taxon>Bacillales</taxon>
        <taxon>Bacillaceae</taxon>
        <taxon>Peribacillus</taxon>
    </lineage>
</organism>
<dbReference type="Gene3D" id="3.40.50.1820">
    <property type="entry name" value="alpha/beta hydrolase"/>
    <property type="match status" value="1"/>
</dbReference>
<feature type="domain" description="AB hydrolase-1" evidence="1">
    <location>
        <begin position="16"/>
        <end position="248"/>
    </location>
</feature>
<reference evidence="2 3" key="1">
    <citation type="submission" date="2018-08" db="EMBL/GenBank/DDBJ databases">
        <title>Bacillus chawlae sp. nov., Bacillus glennii sp. nov., and Bacillus saganii sp. nov. Isolated from the Vehicle Assembly Building at Kennedy Space Center where the Viking Spacecraft were Assembled.</title>
        <authorList>
            <person name="Seuylemezian A."/>
            <person name="Vaishampayan P."/>
        </authorList>
    </citation>
    <scope>NUCLEOTIDE SEQUENCE [LARGE SCALE GENOMIC DNA]</scope>
    <source>
        <strain evidence="2 3">V47-23a</strain>
    </source>
</reference>
<dbReference type="Pfam" id="PF12697">
    <property type="entry name" value="Abhydrolase_6"/>
    <property type="match status" value="1"/>
</dbReference>
<proteinExistence type="predicted"/>
<comment type="caution">
    <text evidence="2">The sequence shown here is derived from an EMBL/GenBank/DDBJ whole genome shotgun (WGS) entry which is preliminary data.</text>
</comment>
<sequence length="268" mass="31033">MLYFKTFELSPHQDWVVFIHGAGGSSSIWYKQIKEYKKFYNILLLDLRGHGKSKDHIKSPHPYTFNEVSHDVIEVLDHLKINAAHFIGISLGTIVIRNIVELVPGRVKSMILGGAVLRLNSRVKTLMFLGNISKKIIPYMWLYKLFAWCLMPRKKHEISRLLFVEQAKKLCQKEFIRWFKLTKDTAPLLLEFERNPVDVPTIYIMGNEDYMFLLPVEESVKRSKNASLAIIDDSGHVCNVDQPQAFNRISLEFLQCQKSHPMLASQSQ</sequence>
<dbReference type="SUPFAM" id="SSF53474">
    <property type="entry name" value="alpha/beta-Hydrolases"/>
    <property type="match status" value="1"/>
</dbReference>